<accession>A0A1Y2ES53</accession>
<evidence type="ECO:0000313" key="3">
    <source>
        <dbReference type="Proteomes" id="UP000193920"/>
    </source>
</evidence>
<dbReference type="AlphaFoldDB" id="A0A1Y2ES53"/>
<dbReference type="Proteomes" id="UP000193920">
    <property type="component" value="Unassembled WGS sequence"/>
</dbReference>
<dbReference type="EMBL" id="MCOG01000031">
    <property type="protein sequence ID" value="ORY73996.1"/>
    <property type="molecule type" value="Genomic_DNA"/>
</dbReference>
<name>A0A1Y2ES53_9FUNG</name>
<evidence type="ECO:0000313" key="2">
    <source>
        <dbReference type="EMBL" id="ORY73996.1"/>
    </source>
</evidence>
<sequence length="253" mass="29976">MDPNPIKLIKILPRLNVVNEQNVLTWYDKLVNLIQGSGVQDEEIRYRLAFLATSGEARRLIKELKEEMPEEVYPNLIQIKNALLNIKDRDHFYYYDKLKAIKLKVGQNLFDFNSIYLEYYNKLPSLLKEGFTVKDYVRSIEINQYACFTVIYEGVETIEEACRITHKIQNIINFEECVRNKQNFYYEPMELAETIEIKEIKQEENCNKEEWIAKAEDIKVINDKEEVEKGDEETINKNTMLKEIEDDDKPNQS</sequence>
<feature type="region of interest" description="Disordered" evidence="1">
    <location>
        <begin position="229"/>
        <end position="253"/>
    </location>
</feature>
<reference evidence="2 3" key="1">
    <citation type="submission" date="2016-08" db="EMBL/GenBank/DDBJ databases">
        <title>A Parts List for Fungal Cellulosomes Revealed by Comparative Genomics.</title>
        <authorList>
            <consortium name="DOE Joint Genome Institute"/>
            <person name="Haitjema C.H."/>
            <person name="Gilmore S.P."/>
            <person name="Henske J.K."/>
            <person name="Solomon K.V."/>
            <person name="De Groot R."/>
            <person name="Kuo A."/>
            <person name="Mondo S.J."/>
            <person name="Salamov A.A."/>
            <person name="Labutti K."/>
            <person name="Zhao Z."/>
            <person name="Chiniquy J."/>
            <person name="Barry K."/>
            <person name="Brewer H.M."/>
            <person name="Purvine S.O."/>
            <person name="Wright A.T."/>
            <person name="Boxma B."/>
            <person name="Van Alen T."/>
            <person name="Hackstein J.H."/>
            <person name="Baker S.E."/>
            <person name="Grigoriev I.V."/>
            <person name="O'Malley M.A."/>
        </authorList>
    </citation>
    <scope>NUCLEOTIDE SEQUENCE [LARGE SCALE GENOMIC DNA]</scope>
    <source>
        <strain evidence="2 3">G1</strain>
    </source>
</reference>
<feature type="compositionally biased region" description="Acidic residues" evidence="1">
    <location>
        <begin position="244"/>
        <end position="253"/>
    </location>
</feature>
<protein>
    <submittedName>
        <fullName evidence="2">Uncharacterized protein</fullName>
    </submittedName>
</protein>
<comment type="caution">
    <text evidence="2">The sequence shown here is derived from an EMBL/GenBank/DDBJ whole genome shotgun (WGS) entry which is preliminary data.</text>
</comment>
<gene>
    <name evidence="2" type="ORF">LY90DRAFT_502854</name>
</gene>
<proteinExistence type="predicted"/>
<feature type="compositionally biased region" description="Basic and acidic residues" evidence="1">
    <location>
        <begin position="229"/>
        <end position="243"/>
    </location>
</feature>
<evidence type="ECO:0000256" key="1">
    <source>
        <dbReference type="SAM" id="MobiDB-lite"/>
    </source>
</evidence>
<keyword evidence="3" id="KW-1185">Reference proteome</keyword>
<organism evidence="2 3">
    <name type="scientific">Neocallimastix californiae</name>
    <dbReference type="NCBI Taxonomy" id="1754190"/>
    <lineage>
        <taxon>Eukaryota</taxon>
        <taxon>Fungi</taxon>
        <taxon>Fungi incertae sedis</taxon>
        <taxon>Chytridiomycota</taxon>
        <taxon>Chytridiomycota incertae sedis</taxon>
        <taxon>Neocallimastigomycetes</taxon>
        <taxon>Neocallimastigales</taxon>
        <taxon>Neocallimastigaceae</taxon>
        <taxon>Neocallimastix</taxon>
    </lineage>
</organism>